<gene>
    <name evidence="1" type="ORF">MBEHAL_1087</name>
</gene>
<dbReference type="EMBL" id="BATA01000020">
    <property type="protein sequence ID" value="GAD52327.1"/>
    <property type="molecule type" value="Genomic_DNA"/>
</dbReference>
<dbReference type="eggNOG" id="arCOG08946">
    <property type="taxonomic scope" value="Archaea"/>
</dbReference>
<protein>
    <submittedName>
        <fullName evidence="1">Uncharacterized protein</fullName>
    </submittedName>
</protein>
<keyword evidence="2" id="KW-1185">Reference proteome</keyword>
<proteinExistence type="predicted"/>
<comment type="caution">
    <text evidence="1">The sequence shown here is derived from an EMBL/GenBank/DDBJ whole genome shotgun (WGS) entry which is preliminary data.</text>
</comment>
<reference evidence="1 2" key="1">
    <citation type="submission" date="2013-09" db="EMBL/GenBank/DDBJ databases">
        <title>Whole genome sequencing of Halarchaeum acidiphilum strain MH1-52-1.</title>
        <authorList>
            <person name="Shimane Y."/>
            <person name="Minegishi H."/>
            <person name="Nishi S."/>
            <person name="Echigo A."/>
            <person name="Shuto A."/>
            <person name="Konishi M."/>
            <person name="Ito T."/>
            <person name="Ohkuma M."/>
            <person name="Ohta Y."/>
            <person name="Nagano Y."/>
            <person name="Tsubouchi T."/>
            <person name="Mori K."/>
            <person name="Usui K."/>
            <person name="Kamekura M."/>
            <person name="Usami R."/>
            <person name="Takaki Y."/>
            <person name="Hatada Y."/>
        </authorList>
    </citation>
    <scope>NUCLEOTIDE SEQUENCE [LARGE SCALE GENOMIC DNA]</scope>
    <source>
        <strain evidence="1 2">JCM 16109</strain>
    </source>
</reference>
<evidence type="ECO:0000313" key="1">
    <source>
        <dbReference type="EMBL" id="GAD52327.1"/>
    </source>
</evidence>
<dbReference type="RefSeq" id="WP_021780016.1">
    <property type="nucleotide sequence ID" value="NZ_BANO01000081.1"/>
</dbReference>
<evidence type="ECO:0000313" key="2">
    <source>
        <dbReference type="Proteomes" id="UP000016986"/>
    </source>
</evidence>
<sequence>MTVSATARYKPENEEAFETDQWGYAETDYMEAFTLTGLTEGEAALVEAFVPVAVEEADGFAGFRDNATKTNSPIDRLKRITLPDPDDVADDLERYLRARERADELDEKIEKTDELIDEIVYDLYGLTEEEIEIVESSVRGD</sequence>
<dbReference type="Proteomes" id="UP000016986">
    <property type="component" value="Unassembled WGS sequence"/>
</dbReference>
<accession>U2YUC9</accession>
<name>U2YUC9_9EURY</name>
<dbReference type="AlphaFoldDB" id="U2YUC9"/>
<organism evidence="1 2">
    <name type="scientific">Halarchaeum acidiphilum MH1-52-1</name>
    <dbReference type="NCBI Taxonomy" id="1261545"/>
    <lineage>
        <taxon>Archaea</taxon>
        <taxon>Methanobacteriati</taxon>
        <taxon>Methanobacteriota</taxon>
        <taxon>Stenosarchaea group</taxon>
        <taxon>Halobacteria</taxon>
        <taxon>Halobacteriales</taxon>
        <taxon>Halobacteriaceae</taxon>
    </lineage>
</organism>